<reference evidence="1 2" key="1">
    <citation type="submission" date="2024-03" db="EMBL/GenBank/DDBJ databases">
        <title>Bacilli Hybrid Assemblies.</title>
        <authorList>
            <person name="Kovac J."/>
        </authorList>
    </citation>
    <scope>NUCLEOTIDE SEQUENCE [LARGE SCALE GENOMIC DNA]</scope>
    <source>
        <strain evidence="1 2">FSL M8-0022</strain>
    </source>
</reference>
<name>A0ABU9K2I7_9BACI</name>
<dbReference type="Proteomes" id="UP001459714">
    <property type="component" value="Unassembled WGS sequence"/>
</dbReference>
<organism evidence="1 2">
    <name type="scientific">Caldifermentibacillus hisashii</name>
    <dbReference type="NCBI Taxonomy" id="996558"/>
    <lineage>
        <taxon>Bacteria</taxon>
        <taxon>Bacillati</taxon>
        <taxon>Bacillota</taxon>
        <taxon>Bacilli</taxon>
        <taxon>Bacillales</taxon>
        <taxon>Bacillaceae</taxon>
        <taxon>Caldifermentibacillus</taxon>
    </lineage>
</organism>
<proteinExistence type="predicted"/>
<dbReference type="EMBL" id="JBBYAK010000002">
    <property type="protein sequence ID" value="MEL3959352.1"/>
    <property type="molecule type" value="Genomic_DNA"/>
</dbReference>
<sequence>MKVKIGDYMDKDIQLIVKNAAERYGLEYNEEQKESKVKNKDGTVRKVKKSDMKSIIDVKNIIK</sequence>
<accession>A0ABU9K2I7</accession>
<evidence type="ECO:0000313" key="2">
    <source>
        <dbReference type="Proteomes" id="UP001459714"/>
    </source>
</evidence>
<gene>
    <name evidence="1" type="ORF">NST17_19550</name>
</gene>
<evidence type="ECO:0000313" key="1">
    <source>
        <dbReference type="EMBL" id="MEL3959352.1"/>
    </source>
</evidence>
<comment type="caution">
    <text evidence="1">The sequence shown here is derived from an EMBL/GenBank/DDBJ whole genome shotgun (WGS) entry which is preliminary data.</text>
</comment>
<dbReference type="RefSeq" id="WP_342020990.1">
    <property type="nucleotide sequence ID" value="NZ_JBBYAK010000002.1"/>
</dbReference>
<keyword evidence="2" id="KW-1185">Reference proteome</keyword>
<protein>
    <submittedName>
        <fullName evidence="1">Uncharacterized protein</fullName>
    </submittedName>
</protein>